<keyword evidence="1" id="KW-1133">Transmembrane helix</keyword>
<evidence type="ECO:0000256" key="1">
    <source>
        <dbReference type="SAM" id="Phobius"/>
    </source>
</evidence>
<keyword evidence="1" id="KW-0812">Transmembrane</keyword>
<dbReference type="OrthoDB" id="21354at2157"/>
<evidence type="ECO:0000313" key="4">
    <source>
        <dbReference type="Proteomes" id="UP000002593"/>
    </source>
</evidence>
<dbReference type="RefSeq" id="WP_011822316.1">
    <property type="nucleotide sequence ID" value="NC_008818.1"/>
</dbReference>
<dbReference type="AlphaFoldDB" id="A2BLY7"/>
<feature type="domain" description="Major facilitator superfamily (MFS) profile" evidence="2">
    <location>
        <begin position="9"/>
        <end position="388"/>
    </location>
</feature>
<feature type="transmembrane region" description="Helical" evidence="1">
    <location>
        <begin position="133"/>
        <end position="158"/>
    </location>
</feature>
<organism evidence="3 4">
    <name type="scientific">Hyperthermus butylicus (strain DSM 5456 / JCM 9403 / PLM1-5)</name>
    <dbReference type="NCBI Taxonomy" id="415426"/>
    <lineage>
        <taxon>Archaea</taxon>
        <taxon>Thermoproteota</taxon>
        <taxon>Thermoprotei</taxon>
        <taxon>Desulfurococcales</taxon>
        <taxon>Pyrodictiaceae</taxon>
        <taxon>Hyperthermus</taxon>
    </lineage>
</organism>
<dbReference type="SUPFAM" id="SSF103473">
    <property type="entry name" value="MFS general substrate transporter"/>
    <property type="match status" value="1"/>
</dbReference>
<feature type="transmembrane region" description="Helical" evidence="1">
    <location>
        <begin position="42"/>
        <end position="63"/>
    </location>
</feature>
<evidence type="ECO:0000259" key="2">
    <source>
        <dbReference type="PROSITE" id="PS50850"/>
    </source>
</evidence>
<reference evidence="3 4" key="1">
    <citation type="journal article" date="2007" name="Archaea">
        <title>The genome of Hyperthermus butylicus: a sulfur-reducing, peptide fermenting, neutrophilic Crenarchaeote growing up to 108 degrees C.</title>
        <authorList>
            <person name="Brugger K."/>
            <person name="Chen L."/>
            <person name="Stark M."/>
            <person name="Zibat A."/>
            <person name="Redder P."/>
            <person name="Ruepp A."/>
            <person name="Awayez M."/>
            <person name="She Q."/>
            <person name="Garrett R.A."/>
            <person name="Klenk H.P."/>
        </authorList>
    </citation>
    <scope>NUCLEOTIDE SEQUENCE [LARGE SCALE GENOMIC DNA]</scope>
    <source>
        <strain evidence="4">DSM 5456 / JCM 9403 / PLM1-5</strain>
    </source>
</reference>
<dbReference type="InterPro" id="IPR020846">
    <property type="entry name" value="MFS_dom"/>
</dbReference>
<sequence>MATRVIRMNVAALSLYSLFRGFSVSGYQVLFSAYMRSLGYSMTSIGGAVTVSSLAGALLAPGFGAVIECYGARLTTTLTGLMLVVSLLLLSIPEPGYAAFVASYVLYMLAFSLGQPARSTLLAKSVPGELHGYYTGVTMAVFATARIVGPLTAGWLAARAGYPQAFTVLTLSAAVGVTVFHILSMEPSEPACKNTLQKLRSAYTSALKPHKELRRLYPLLVVDRSGWSLWFPLLSAQLKAVGYTEDQIGALYTASSLLQATTSMVWGRLTDRLGPAKTVASSELLGAAALPLLANPHPWINAAAGMALIGLSIAAWVPAYNKLVAQLARGNLGEAYANANAVRSLAGTPTPTIGGIIYETLGPAALYTLSATLLTTSAAYALKTLDTKTTK</sequence>
<dbReference type="PANTHER" id="PTHR23518">
    <property type="entry name" value="C-METHYLTRANSFERASE"/>
    <property type="match status" value="1"/>
</dbReference>
<dbReference type="EnsemblBacteria" id="ABM80998">
    <property type="protein sequence ID" value="ABM80998"/>
    <property type="gene ID" value="Hbut_1162"/>
</dbReference>
<dbReference type="PANTHER" id="PTHR23518:SF2">
    <property type="entry name" value="MAJOR FACILITATOR SUPERFAMILY TRANSPORTER"/>
    <property type="match status" value="1"/>
</dbReference>
<dbReference type="Proteomes" id="UP000002593">
    <property type="component" value="Chromosome"/>
</dbReference>
<dbReference type="PROSITE" id="PS50850">
    <property type="entry name" value="MFS"/>
    <property type="match status" value="1"/>
</dbReference>
<proteinExistence type="predicted"/>
<name>A2BLY7_HYPBU</name>
<dbReference type="HOGENOM" id="CLU_705169_0_0_2"/>
<accession>A2BLY7</accession>
<dbReference type="Pfam" id="PF07690">
    <property type="entry name" value="MFS_1"/>
    <property type="match status" value="1"/>
</dbReference>
<dbReference type="eggNOG" id="arCOG00130">
    <property type="taxonomic scope" value="Archaea"/>
</dbReference>
<dbReference type="InterPro" id="IPR036259">
    <property type="entry name" value="MFS_trans_sf"/>
</dbReference>
<dbReference type="STRING" id="415426.Hbut_1162"/>
<evidence type="ECO:0000313" key="3">
    <source>
        <dbReference type="EMBL" id="ABM80998.1"/>
    </source>
</evidence>
<dbReference type="EMBL" id="CP000493">
    <property type="protein sequence ID" value="ABM80998.1"/>
    <property type="molecule type" value="Genomic_DNA"/>
</dbReference>
<feature type="transmembrane region" description="Helical" evidence="1">
    <location>
        <begin position="164"/>
        <end position="183"/>
    </location>
</feature>
<dbReference type="InterPro" id="IPR011701">
    <property type="entry name" value="MFS"/>
</dbReference>
<keyword evidence="1" id="KW-0472">Membrane</keyword>
<dbReference type="GO" id="GO:0022857">
    <property type="term" value="F:transmembrane transporter activity"/>
    <property type="evidence" value="ECO:0007669"/>
    <property type="project" value="InterPro"/>
</dbReference>
<dbReference type="Gene3D" id="1.20.1250.20">
    <property type="entry name" value="MFS general substrate transporter like domains"/>
    <property type="match status" value="2"/>
</dbReference>
<gene>
    <name evidence="3" type="ordered locus">Hbut_1162</name>
</gene>
<dbReference type="KEGG" id="hbu:Hbut_1162"/>
<feature type="transmembrane region" description="Helical" evidence="1">
    <location>
        <begin position="299"/>
        <end position="319"/>
    </location>
</feature>
<keyword evidence="4" id="KW-1185">Reference proteome</keyword>
<protein>
    <submittedName>
        <fullName evidence="3">Permease</fullName>
    </submittedName>
</protein>
<dbReference type="GeneID" id="4782412"/>